<dbReference type="GO" id="GO:0016020">
    <property type="term" value="C:membrane"/>
    <property type="evidence" value="ECO:0007669"/>
    <property type="project" value="InterPro"/>
</dbReference>
<dbReference type="InterPro" id="IPR036890">
    <property type="entry name" value="HATPase_C_sf"/>
</dbReference>
<dbReference type="AlphaFoldDB" id="N6YCM2"/>
<dbReference type="Proteomes" id="UP000013042">
    <property type="component" value="Unassembled WGS sequence"/>
</dbReference>
<sequence>MLMVEDSESDALLVLRALRRAGFAPRHRRIEDGAGMRAALVEETWDVVLSDFNLPGFDARSALAELHASGLDLPFIVVSGTIGDETAIELMRRGAHDYLMKDNLARLAPAIERELGEARVRAERRRALAALHDSEAVLREAQRIGGVGQWRRDLPGGAPWCSDTLFALFGMAPVAGEDALDALLTRVHPDDLGRLLQAHRELAAGSERVELEYRIVHADGSLRYVLECAARSRGVEAATPRLIGTVHDVTAQRAAAEALRTANARLRQMSLRVLDAQEAERRAVAYELHDQIGQALTAVKLDLQAMTPHLDAGPAVARLAAAIHTTEEALAQVRGLSLNLRPPQLDYMGLEASLRWHAERECARAGLALDFAGSVGEFKAEERCAIVCFRLLQEALTNVVRHAAAKRVRIALSAADGRLDLEIADDGRGFDLARARRRMLEGASVGLLGMEERAALIGGEVHIDAAPGAGTRIRVSLPCTAHAAAA</sequence>
<dbReference type="Gene3D" id="1.20.5.1930">
    <property type="match status" value="1"/>
</dbReference>
<accession>N6YCM2</accession>
<dbReference type="SUPFAM" id="SSF55874">
    <property type="entry name" value="ATPase domain of HSP90 chaperone/DNA topoisomerase II/histidine kinase"/>
    <property type="match status" value="1"/>
</dbReference>
<keyword evidence="2 8" id="KW-0418">Kinase</keyword>
<dbReference type="Gene3D" id="3.30.450.20">
    <property type="entry name" value="PAS domain"/>
    <property type="match status" value="1"/>
</dbReference>
<proteinExistence type="predicted"/>
<dbReference type="EMBL" id="AMXD01000205">
    <property type="protein sequence ID" value="ENO77739.1"/>
    <property type="molecule type" value="Genomic_DNA"/>
</dbReference>
<reference evidence="8 9" key="1">
    <citation type="submission" date="2012-09" db="EMBL/GenBank/DDBJ databases">
        <title>Draft Genome Sequences of 6 Strains from Genus Thauera.</title>
        <authorList>
            <person name="Liu B."/>
            <person name="Shapleigh J.P."/>
            <person name="Frostegard A.H."/>
        </authorList>
    </citation>
    <scope>NUCLEOTIDE SEQUENCE [LARGE SCALE GENOMIC DNA]</scope>
    <source>
        <strain evidence="8 9">S2</strain>
    </source>
</reference>
<dbReference type="InterPro" id="IPR000700">
    <property type="entry name" value="PAS-assoc_C"/>
</dbReference>
<dbReference type="SMART" id="SM00387">
    <property type="entry name" value="HATPase_c"/>
    <property type="match status" value="1"/>
</dbReference>
<dbReference type="SMART" id="SM00448">
    <property type="entry name" value="REC"/>
    <property type="match status" value="1"/>
</dbReference>
<dbReference type="InterPro" id="IPR013655">
    <property type="entry name" value="PAS_fold_3"/>
</dbReference>
<feature type="modified residue" description="4-aspartylphosphate" evidence="4">
    <location>
        <position position="51"/>
    </location>
</feature>
<dbReference type="SUPFAM" id="SSF52172">
    <property type="entry name" value="CheY-like"/>
    <property type="match status" value="1"/>
</dbReference>
<dbReference type="Pfam" id="PF07730">
    <property type="entry name" value="HisKA_3"/>
    <property type="match status" value="1"/>
</dbReference>
<evidence type="ECO:0000259" key="6">
    <source>
        <dbReference type="PROSITE" id="PS50110"/>
    </source>
</evidence>
<dbReference type="PROSITE" id="PS50113">
    <property type="entry name" value="PAC"/>
    <property type="match status" value="1"/>
</dbReference>
<dbReference type="Gene3D" id="3.40.50.2300">
    <property type="match status" value="1"/>
</dbReference>
<dbReference type="PANTHER" id="PTHR24421">
    <property type="entry name" value="NITRATE/NITRITE SENSOR PROTEIN NARX-RELATED"/>
    <property type="match status" value="1"/>
</dbReference>
<dbReference type="Gene3D" id="2.10.70.100">
    <property type="match status" value="1"/>
</dbReference>
<dbReference type="InterPro" id="IPR005467">
    <property type="entry name" value="His_kinase_dom"/>
</dbReference>
<dbReference type="InterPro" id="IPR003594">
    <property type="entry name" value="HATPase_dom"/>
</dbReference>
<dbReference type="GO" id="GO:0046983">
    <property type="term" value="F:protein dimerization activity"/>
    <property type="evidence" value="ECO:0007669"/>
    <property type="project" value="InterPro"/>
</dbReference>
<evidence type="ECO:0000259" key="7">
    <source>
        <dbReference type="PROSITE" id="PS50113"/>
    </source>
</evidence>
<evidence type="ECO:0000256" key="2">
    <source>
        <dbReference type="ARBA" id="ARBA00022777"/>
    </source>
</evidence>
<organism evidence="8 9">
    <name type="scientific">Thauera aminoaromatica S2</name>
    <dbReference type="NCBI Taxonomy" id="1234381"/>
    <lineage>
        <taxon>Bacteria</taxon>
        <taxon>Pseudomonadati</taxon>
        <taxon>Pseudomonadota</taxon>
        <taxon>Betaproteobacteria</taxon>
        <taxon>Rhodocyclales</taxon>
        <taxon>Zoogloeaceae</taxon>
        <taxon>Thauera</taxon>
    </lineage>
</organism>
<dbReference type="Pfam" id="PF08447">
    <property type="entry name" value="PAS_3"/>
    <property type="match status" value="1"/>
</dbReference>
<dbReference type="PROSITE" id="PS50110">
    <property type="entry name" value="RESPONSE_REGULATORY"/>
    <property type="match status" value="1"/>
</dbReference>
<feature type="domain" description="PAC" evidence="7">
    <location>
        <begin position="209"/>
        <end position="261"/>
    </location>
</feature>
<dbReference type="Pfam" id="PF00072">
    <property type="entry name" value="Response_reg"/>
    <property type="match status" value="1"/>
</dbReference>
<dbReference type="CDD" id="cd00130">
    <property type="entry name" value="PAS"/>
    <property type="match status" value="1"/>
</dbReference>
<evidence type="ECO:0000256" key="3">
    <source>
        <dbReference type="ARBA" id="ARBA00023012"/>
    </source>
</evidence>
<evidence type="ECO:0000313" key="9">
    <source>
        <dbReference type="Proteomes" id="UP000013042"/>
    </source>
</evidence>
<comment type="caution">
    <text evidence="8">The sequence shown here is derived from an EMBL/GenBank/DDBJ whole genome shotgun (WGS) entry which is preliminary data.</text>
</comment>
<evidence type="ECO:0000259" key="5">
    <source>
        <dbReference type="PROSITE" id="PS50109"/>
    </source>
</evidence>
<dbReference type="CDD" id="cd16917">
    <property type="entry name" value="HATPase_UhpB-NarQ-NarX-like"/>
    <property type="match status" value="1"/>
</dbReference>
<dbReference type="InterPro" id="IPR011712">
    <property type="entry name" value="Sig_transdc_His_kin_sub3_dim/P"/>
</dbReference>
<evidence type="ECO:0000256" key="4">
    <source>
        <dbReference type="PROSITE-ProRule" id="PRU00169"/>
    </source>
</evidence>
<keyword evidence="4" id="KW-0597">Phosphoprotein</keyword>
<dbReference type="InterPro" id="IPR001789">
    <property type="entry name" value="Sig_transdc_resp-reg_receiver"/>
</dbReference>
<dbReference type="InterPro" id="IPR000014">
    <property type="entry name" value="PAS"/>
</dbReference>
<evidence type="ECO:0000313" key="8">
    <source>
        <dbReference type="EMBL" id="ENO77739.1"/>
    </source>
</evidence>
<keyword evidence="3" id="KW-0902">Two-component regulatory system</keyword>
<dbReference type="Pfam" id="PF02518">
    <property type="entry name" value="HATPase_c"/>
    <property type="match status" value="1"/>
</dbReference>
<dbReference type="SUPFAM" id="SSF55785">
    <property type="entry name" value="PYP-like sensor domain (PAS domain)"/>
    <property type="match status" value="1"/>
</dbReference>
<evidence type="ECO:0000256" key="1">
    <source>
        <dbReference type="ARBA" id="ARBA00022679"/>
    </source>
</evidence>
<protein>
    <submittedName>
        <fullName evidence="8">Multi-sensor signal transduction histidine kinase</fullName>
    </submittedName>
</protein>
<dbReference type="InterPro" id="IPR011006">
    <property type="entry name" value="CheY-like_superfamily"/>
</dbReference>
<name>N6YCM2_THASP</name>
<dbReference type="PROSITE" id="PS50109">
    <property type="entry name" value="HIS_KIN"/>
    <property type="match status" value="1"/>
</dbReference>
<dbReference type="GO" id="GO:0000155">
    <property type="term" value="F:phosphorelay sensor kinase activity"/>
    <property type="evidence" value="ECO:0007669"/>
    <property type="project" value="InterPro"/>
</dbReference>
<feature type="domain" description="Histidine kinase" evidence="5">
    <location>
        <begin position="390"/>
        <end position="481"/>
    </location>
</feature>
<gene>
    <name evidence="8" type="ORF">C665_18692</name>
</gene>
<dbReference type="InterPro" id="IPR050482">
    <property type="entry name" value="Sensor_HK_TwoCompSys"/>
</dbReference>
<dbReference type="Gene3D" id="3.30.565.10">
    <property type="entry name" value="Histidine kinase-like ATPase, C-terminal domain"/>
    <property type="match status" value="1"/>
</dbReference>
<feature type="domain" description="Response regulatory" evidence="6">
    <location>
        <begin position="1"/>
        <end position="116"/>
    </location>
</feature>
<dbReference type="CDD" id="cd00156">
    <property type="entry name" value="REC"/>
    <property type="match status" value="1"/>
</dbReference>
<dbReference type="InterPro" id="IPR035965">
    <property type="entry name" value="PAS-like_dom_sf"/>
</dbReference>
<keyword evidence="1" id="KW-0808">Transferase</keyword>